<dbReference type="InterPro" id="IPR000866">
    <property type="entry name" value="AhpC/TSA"/>
</dbReference>
<keyword evidence="4" id="KW-0676">Redox-active center</keyword>
<dbReference type="PIRSF" id="PIRSF000239">
    <property type="entry name" value="AHPC"/>
    <property type="match status" value="1"/>
</dbReference>
<dbReference type="PANTHER" id="PTHR10681:SF121">
    <property type="entry name" value="ALKYL HYDROPEROXIDE REDUCTASE C"/>
    <property type="match status" value="1"/>
</dbReference>
<dbReference type="InterPro" id="IPR024706">
    <property type="entry name" value="Peroxiredoxin_AhpC-typ"/>
</dbReference>
<dbReference type="SUPFAM" id="SSF52833">
    <property type="entry name" value="Thioredoxin-like"/>
    <property type="match status" value="1"/>
</dbReference>
<dbReference type="GO" id="GO:0042744">
    <property type="term" value="P:hydrogen peroxide catabolic process"/>
    <property type="evidence" value="ECO:0007669"/>
    <property type="project" value="TreeGrafter"/>
</dbReference>
<dbReference type="GO" id="GO:0045454">
    <property type="term" value="P:cell redox homeostasis"/>
    <property type="evidence" value="ECO:0007669"/>
    <property type="project" value="TreeGrafter"/>
</dbReference>
<accession>A0A2H0UQT4</accession>
<evidence type="ECO:0000259" key="6">
    <source>
        <dbReference type="PROSITE" id="PS51352"/>
    </source>
</evidence>
<dbReference type="EMBL" id="PFBB01000005">
    <property type="protein sequence ID" value="PIR88764.1"/>
    <property type="molecule type" value="Genomic_DNA"/>
</dbReference>
<dbReference type="PROSITE" id="PS51352">
    <property type="entry name" value="THIOREDOXIN_2"/>
    <property type="match status" value="1"/>
</dbReference>
<dbReference type="GO" id="GO:0033554">
    <property type="term" value="P:cellular response to stress"/>
    <property type="evidence" value="ECO:0007669"/>
    <property type="project" value="TreeGrafter"/>
</dbReference>
<keyword evidence="3" id="KW-0560">Oxidoreductase</keyword>
<feature type="active site" description="Cysteine sulfenic acid (-SOH) intermediate; for peroxidase activity" evidence="5">
    <location>
        <position position="48"/>
    </location>
</feature>
<name>A0A2H0UQT4_9BACT</name>
<dbReference type="InterPro" id="IPR013766">
    <property type="entry name" value="Thioredoxin_domain"/>
</dbReference>
<evidence type="ECO:0000256" key="4">
    <source>
        <dbReference type="ARBA" id="ARBA00023284"/>
    </source>
</evidence>
<dbReference type="Proteomes" id="UP000229615">
    <property type="component" value="Unassembled WGS sequence"/>
</dbReference>
<keyword evidence="1 7" id="KW-0575">Peroxidase</keyword>
<proteinExistence type="predicted"/>
<dbReference type="GO" id="GO:0005829">
    <property type="term" value="C:cytosol"/>
    <property type="evidence" value="ECO:0007669"/>
    <property type="project" value="TreeGrafter"/>
</dbReference>
<dbReference type="GO" id="GO:0006979">
    <property type="term" value="P:response to oxidative stress"/>
    <property type="evidence" value="ECO:0007669"/>
    <property type="project" value="TreeGrafter"/>
</dbReference>
<dbReference type="InterPro" id="IPR036249">
    <property type="entry name" value="Thioredoxin-like_sf"/>
</dbReference>
<dbReference type="InterPro" id="IPR050217">
    <property type="entry name" value="Peroxiredoxin"/>
</dbReference>
<gene>
    <name evidence="7" type="ORF">COU09_00515</name>
</gene>
<reference evidence="8" key="1">
    <citation type="submission" date="2017-09" db="EMBL/GenBank/DDBJ databases">
        <title>Depth-based differentiation of microbial function through sediment-hosted aquifers and enrichment of novel symbionts in the deep terrestrial subsurface.</title>
        <authorList>
            <person name="Probst A.J."/>
            <person name="Ladd B."/>
            <person name="Jarett J.K."/>
            <person name="Geller-Mcgrath D.E."/>
            <person name="Sieber C.M.K."/>
            <person name="Emerson J.B."/>
            <person name="Anantharaman K."/>
            <person name="Thomas B.C."/>
            <person name="Malmstrom R."/>
            <person name="Stieglmeier M."/>
            <person name="Klingl A."/>
            <person name="Woyke T."/>
            <person name="Ryan C.M."/>
            <person name="Banfield J.F."/>
        </authorList>
    </citation>
    <scope>NUCLEOTIDE SEQUENCE [LARGE SCALE GENOMIC DNA]</scope>
</reference>
<evidence type="ECO:0000313" key="7">
    <source>
        <dbReference type="EMBL" id="PIR88764.1"/>
    </source>
</evidence>
<dbReference type="PANTHER" id="PTHR10681">
    <property type="entry name" value="THIOREDOXIN PEROXIDASE"/>
    <property type="match status" value="1"/>
</dbReference>
<evidence type="ECO:0000256" key="2">
    <source>
        <dbReference type="ARBA" id="ARBA00022862"/>
    </source>
</evidence>
<dbReference type="Pfam" id="PF00578">
    <property type="entry name" value="AhpC-TSA"/>
    <property type="match status" value="1"/>
</dbReference>
<keyword evidence="2" id="KW-0049">Antioxidant</keyword>
<feature type="domain" description="Thioredoxin" evidence="6">
    <location>
        <begin position="2"/>
        <end position="155"/>
    </location>
</feature>
<dbReference type="AlphaFoldDB" id="A0A2H0UQT4"/>
<evidence type="ECO:0000256" key="5">
    <source>
        <dbReference type="PIRSR" id="PIRSR000239-1"/>
    </source>
</evidence>
<evidence type="ECO:0000313" key="8">
    <source>
        <dbReference type="Proteomes" id="UP000229615"/>
    </source>
</evidence>
<protein>
    <submittedName>
        <fullName evidence="7">Thioredoxin peroxidase</fullName>
    </submittedName>
</protein>
<evidence type="ECO:0000256" key="3">
    <source>
        <dbReference type="ARBA" id="ARBA00023002"/>
    </source>
</evidence>
<dbReference type="Gene3D" id="3.40.30.10">
    <property type="entry name" value="Glutaredoxin"/>
    <property type="match status" value="1"/>
</dbReference>
<sequence>MVKVAEQAPVFESVMAYQAGEFKKVSLGDHKGKWVVLFFYPRDFTFVCPTEIREFAELENEFEAANAMVIGASTDSEYSHRAWFEKDLPEVKYPVLADTTQEVSEMYNVLGADGASQRGTFIIDPDGDLRWMNVSDNSVGRSVKEVIRALKALQTGELCPADWAPGSETLGKE</sequence>
<organism evidence="7 8">
    <name type="scientific">Candidatus Harrisonbacteria bacterium CG10_big_fil_rev_8_21_14_0_10_44_23</name>
    <dbReference type="NCBI Taxonomy" id="1974585"/>
    <lineage>
        <taxon>Bacteria</taxon>
        <taxon>Candidatus Harrisoniibacteriota</taxon>
    </lineage>
</organism>
<comment type="caution">
    <text evidence="7">The sequence shown here is derived from an EMBL/GenBank/DDBJ whole genome shotgun (WGS) entry which is preliminary data.</text>
</comment>
<evidence type="ECO:0000256" key="1">
    <source>
        <dbReference type="ARBA" id="ARBA00022559"/>
    </source>
</evidence>
<dbReference type="GO" id="GO:0008379">
    <property type="term" value="F:thioredoxin peroxidase activity"/>
    <property type="evidence" value="ECO:0007669"/>
    <property type="project" value="TreeGrafter"/>
</dbReference>
<dbReference type="CDD" id="cd03015">
    <property type="entry name" value="PRX_Typ2cys"/>
    <property type="match status" value="1"/>
</dbReference>